<dbReference type="InterPro" id="IPR003711">
    <property type="entry name" value="CarD-like/TRCF_RID"/>
</dbReference>
<dbReference type="Gene3D" id="3.40.50.11180">
    <property type="match status" value="1"/>
</dbReference>
<dbReference type="InterPro" id="IPR011545">
    <property type="entry name" value="DEAD/DEAH_box_helicase_dom"/>
</dbReference>
<dbReference type="InterPro" id="IPR027417">
    <property type="entry name" value="P-loop_NTPase"/>
</dbReference>
<accession>A0A2Z3L7P0</accession>
<dbReference type="KEGG" id="cher:DK880_00122"/>
<keyword evidence="1 9" id="KW-0963">Cytoplasm</keyword>
<organism evidence="12 13">
    <name type="scientific">Candidatus Cardinium hertigii</name>
    <dbReference type="NCBI Taxonomy" id="247481"/>
    <lineage>
        <taxon>Bacteria</taxon>
        <taxon>Pseudomonadati</taxon>
        <taxon>Bacteroidota</taxon>
        <taxon>Cytophagia</taxon>
        <taxon>Cytophagales</taxon>
        <taxon>Amoebophilaceae</taxon>
        <taxon>Candidatus Cardinium</taxon>
    </lineage>
</organism>
<dbReference type="RefSeq" id="WP_109996916.1">
    <property type="nucleotide sequence ID" value="NZ_CP029619.1"/>
</dbReference>
<dbReference type="InterPro" id="IPR001650">
    <property type="entry name" value="Helicase_C-like"/>
</dbReference>
<dbReference type="InterPro" id="IPR036101">
    <property type="entry name" value="CarD-like/TRCF_RID_sf"/>
</dbReference>
<dbReference type="Gene3D" id="3.90.1150.50">
    <property type="entry name" value="Transcription-repair-coupling factor, D7 domain"/>
    <property type="match status" value="1"/>
</dbReference>
<gene>
    <name evidence="9 12" type="primary">mfd</name>
    <name evidence="12" type="ORF">DK880_00122</name>
</gene>
<dbReference type="EMBL" id="CP029619">
    <property type="protein sequence ID" value="AWN81459.1"/>
    <property type="molecule type" value="Genomic_DNA"/>
</dbReference>
<keyword evidence="7 9" id="KW-0238">DNA-binding</keyword>
<evidence type="ECO:0000256" key="4">
    <source>
        <dbReference type="ARBA" id="ARBA00022801"/>
    </source>
</evidence>
<dbReference type="InterPro" id="IPR047112">
    <property type="entry name" value="RecG/Mfd"/>
</dbReference>
<keyword evidence="13" id="KW-1185">Reference proteome</keyword>
<dbReference type="Proteomes" id="UP000245872">
    <property type="component" value="Chromosome"/>
</dbReference>
<evidence type="ECO:0000256" key="3">
    <source>
        <dbReference type="ARBA" id="ARBA00022763"/>
    </source>
</evidence>
<dbReference type="PROSITE" id="PS51192">
    <property type="entry name" value="HELICASE_ATP_BIND_1"/>
    <property type="match status" value="1"/>
</dbReference>
<dbReference type="SMART" id="SM01058">
    <property type="entry name" value="CarD_TRCF"/>
    <property type="match status" value="1"/>
</dbReference>
<dbReference type="Gene3D" id="3.30.2060.10">
    <property type="entry name" value="Penicillin-binding protein 1b domain"/>
    <property type="match status" value="1"/>
</dbReference>
<dbReference type="PROSITE" id="PS51194">
    <property type="entry name" value="HELICASE_CTER"/>
    <property type="match status" value="1"/>
</dbReference>
<dbReference type="GO" id="GO:0005524">
    <property type="term" value="F:ATP binding"/>
    <property type="evidence" value="ECO:0007669"/>
    <property type="project" value="UniProtKB-UniRule"/>
</dbReference>
<dbReference type="InterPro" id="IPR037235">
    <property type="entry name" value="TRCF-like_C_D7"/>
</dbReference>
<dbReference type="NCBIfam" id="TIGR00580">
    <property type="entry name" value="mfd"/>
    <property type="match status" value="1"/>
</dbReference>
<dbReference type="Pfam" id="PF17757">
    <property type="entry name" value="UvrB_inter"/>
    <property type="match status" value="1"/>
</dbReference>
<dbReference type="GO" id="GO:0016787">
    <property type="term" value="F:hydrolase activity"/>
    <property type="evidence" value="ECO:0007669"/>
    <property type="project" value="UniProtKB-KW"/>
</dbReference>
<dbReference type="Pfam" id="PF00270">
    <property type="entry name" value="DEAD"/>
    <property type="match status" value="1"/>
</dbReference>
<dbReference type="InterPro" id="IPR004576">
    <property type="entry name" value="Mfd"/>
</dbReference>
<dbReference type="Pfam" id="PF02559">
    <property type="entry name" value="CarD_TRCF_RID"/>
    <property type="match status" value="1"/>
</dbReference>
<evidence type="ECO:0000256" key="1">
    <source>
        <dbReference type="ARBA" id="ARBA00022490"/>
    </source>
</evidence>
<dbReference type="HAMAP" id="MF_00969">
    <property type="entry name" value="TRCF"/>
    <property type="match status" value="1"/>
</dbReference>
<dbReference type="PANTHER" id="PTHR47964">
    <property type="entry name" value="ATP-DEPENDENT DNA HELICASE HOMOLOG RECG, CHLOROPLASTIC"/>
    <property type="match status" value="1"/>
</dbReference>
<dbReference type="GO" id="GO:0005737">
    <property type="term" value="C:cytoplasm"/>
    <property type="evidence" value="ECO:0007669"/>
    <property type="project" value="UniProtKB-SubCell"/>
</dbReference>
<dbReference type="SUPFAM" id="SSF143517">
    <property type="entry name" value="TRCF domain-like"/>
    <property type="match status" value="1"/>
</dbReference>
<evidence type="ECO:0000256" key="7">
    <source>
        <dbReference type="ARBA" id="ARBA00023125"/>
    </source>
</evidence>
<dbReference type="CDD" id="cd17991">
    <property type="entry name" value="DEXHc_TRCF"/>
    <property type="match status" value="1"/>
</dbReference>
<evidence type="ECO:0000256" key="8">
    <source>
        <dbReference type="ARBA" id="ARBA00023204"/>
    </source>
</evidence>
<reference evidence="12 13" key="1">
    <citation type="submission" date="2018-05" db="EMBL/GenBank/DDBJ databases">
        <title>Candidatus Cardinium hertigii Genome Assembly.</title>
        <authorList>
            <person name="Showmaker K.C."/>
            <person name="Walden K.O."/>
            <person name="Fields C.J."/>
            <person name="Lambert K.N."/>
            <person name="Hudson M.E."/>
        </authorList>
    </citation>
    <scope>NUCLEOTIDE SEQUENCE [LARGE SCALE GENOMIC DNA]</scope>
    <source>
        <strain evidence="13">cHgTN10</strain>
    </source>
</reference>
<dbReference type="SMART" id="SM00490">
    <property type="entry name" value="HELICc"/>
    <property type="match status" value="1"/>
</dbReference>
<comment type="function">
    <text evidence="9">Couples transcription and DNA repair by recognizing RNA polymerase (RNAP) stalled at DNA lesions. Mediates ATP-dependent release of RNAP and its truncated transcript from the DNA, and recruitment of nucleotide excision repair machinery to the damaged site.</text>
</comment>
<comment type="similarity">
    <text evidence="9">In the C-terminal section; belongs to the helicase family. RecG subfamily.</text>
</comment>
<evidence type="ECO:0000313" key="12">
    <source>
        <dbReference type="EMBL" id="AWN81459.1"/>
    </source>
</evidence>
<evidence type="ECO:0000259" key="10">
    <source>
        <dbReference type="PROSITE" id="PS51192"/>
    </source>
</evidence>
<evidence type="ECO:0000256" key="6">
    <source>
        <dbReference type="ARBA" id="ARBA00022840"/>
    </source>
</evidence>
<evidence type="ECO:0000259" key="11">
    <source>
        <dbReference type="PROSITE" id="PS51194"/>
    </source>
</evidence>
<dbReference type="SUPFAM" id="SSF141259">
    <property type="entry name" value="CarD-like"/>
    <property type="match status" value="1"/>
</dbReference>
<keyword evidence="4 9" id="KW-0378">Hydrolase</keyword>
<dbReference type="Gene3D" id="3.40.50.300">
    <property type="entry name" value="P-loop containing nucleotide triphosphate hydrolases"/>
    <property type="match status" value="2"/>
</dbReference>
<dbReference type="InterPro" id="IPR005118">
    <property type="entry name" value="TRCF_C"/>
</dbReference>
<dbReference type="Pfam" id="PF03461">
    <property type="entry name" value="TRCF"/>
    <property type="match status" value="1"/>
</dbReference>
<keyword evidence="3 9" id="KW-0227">DNA damage</keyword>
<keyword evidence="6 9" id="KW-0067">ATP-binding</keyword>
<evidence type="ECO:0000256" key="5">
    <source>
        <dbReference type="ARBA" id="ARBA00022806"/>
    </source>
</evidence>
<dbReference type="AlphaFoldDB" id="A0A2Z3L7P0"/>
<comment type="subcellular location">
    <subcellularLocation>
        <location evidence="9">Cytoplasm</location>
    </subcellularLocation>
</comment>
<dbReference type="GO" id="GO:0003684">
    <property type="term" value="F:damaged DNA binding"/>
    <property type="evidence" value="ECO:0007669"/>
    <property type="project" value="InterPro"/>
</dbReference>
<dbReference type="GO" id="GO:0003678">
    <property type="term" value="F:DNA helicase activity"/>
    <property type="evidence" value="ECO:0007669"/>
    <property type="project" value="TreeGrafter"/>
</dbReference>
<dbReference type="EC" id="3.6.4.-" evidence="9"/>
<dbReference type="InterPro" id="IPR014001">
    <property type="entry name" value="Helicase_ATP-bd"/>
</dbReference>
<sequence length="1109" mass="124773">MVINDLIALYQKNTVITALTAYPIEPASNKVCSIQGVTGSLDALLITALQYNCKQIQLVVTEHKEEALEVYNDCRHLMAPYAVRWLPDSITEVASEETAKNIQHKRTEIIHAINAQQSVSVVVASVAALFEKIIEPSLLHKKAYPISIGQILSIQTIEKVLKEQQFIKVDFVSSEGQFAIRGGIVDIYSATQSLPCRIELWGDQVANIRIFNPKDQKSFKEITHTTIASNQAILQQRKGIAYTSFTSCLPNGSCIWIKNPSKVLHQLQEWHNYYATQPVATTTVPYESAESLLTSLTAFRQIHFESEKTMVPDSTNATNLAYAAEPQPLFKQNFDRLAKDLYKWNQNNYKVFITATTMGQLERINTILEEKEPQPHFIPLIIGLRSGYIDHSAKVVCYTEHQFFNRYYTPSSPKHYPLTKTVPMEGGKNFQVGDYVVHMDHGIGRFAGLHTLAINGHKQEAIRLIYKNNDTIYVNVQELYKVNKYSAKGGEPVNMHKLGTSAWKNKKNAVKKEIKDVAKELITLYAKRKQTVGFAFSKDTPLDMALSASFPYEETADQALAIAAVKEDMERSSPMDRLICGDVGFGKTEIAIRAAFKAAIQGKQVAVLVPTTILALQHYNSFIHRLADFPIQVSYINRFKTKQEIQQTLADTASGKIHILIGTHKLLTKQVRFKDLGLLIIDEEQKFGVMAKEKLKQLRLNIDTLTLTATPIPRTLHFSLMGARDLSILMTPPSNRRPIQTQLQYFNAKVIKQAIEAEIIRNGQVFFIHNKISTIHITAQELSLWLPTARICIAHGQMAGSLLEAKIGQFITGKYDILVATSIIESGMDMPNVNTIIINDSHLLGLADLHQMRGRVGRSNIQAFCYLLIPPDKLLSSEAKLRLRALEEFSALGDGFKLAMSDLDIRGTGDLLGAAQSGFITDIGFETYCKILEEAVTEVKCADFESLFESDLQKKEVYNDCSIETDCEALLPAEYVQNTAHRMMLYTRLNGIKDNTQLTQFKEELVDRFGPLPAATEVLLETLQLRWLAQRMGFQRLVFKCQTLSCHVGADFQKRNPTIWEQLIQYIQQYPSSCQLRKLANSVMLTITKPISTVRDAKELLVDLLVKAT</sequence>
<dbReference type="SUPFAM" id="SSF52540">
    <property type="entry name" value="P-loop containing nucleoside triphosphate hydrolases"/>
    <property type="match status" value="3"/>
</dbReference>
<protein>
    <recommendedName>
        <fullName evidence="9">Transcription-repair-coupling factor</fullName>
        <shortName evidence="9">TRCF</shortName>
        <ecNumber evidence="9">3.6.4.-</ecNumber>
    </recommendedName>
</protein>
<dbReference type="Pfam" id="PF00271">
    <property type="entry name" value="Helicase_C"/>
    <property type="match status" value="1"/>
</dbReference>
<dbReference type="OrthoDB" id="9804325at2"/>
<name>A0A2Z3L7P0_9BACT</name>
<dbReference type="GO" id="GO:0006355">
    <property type="term" value="P:regulation of DNA-templated transcription"/>
    <property type="evidence" value="ECO:0007669"/>
    <property type="project" value="UniProtKB-UniRule"/>
</dbReference>
<evidence type="ECO:0000313" key="13">
    <source>
        <dbReference type="Proteomes" id="UP000245872"/>
    </source>
</evidence>
<keyword evidence="5" id="KW-0347">Helicase</keyword>
<dbReference type="GO" id="GO:0000716">
    <property type="term" value="P:transcription-coupled nucleotide-excision repair, DNA damage recognition"/>
    <property type="evidence" value="ECO:0007669"/>
    <property type="project" value="UniProtKB-UniRule"/>
</dbReference>
<feature type="domain" description="Helicase ATP-binding" evidence="10">
    <location>
        <begin position="568"/>
        <end position="729"/>
    </location>
</feature>
<dbReference type="InterPro" id="IPR041471">
    <property type="entry name" value="UvrB_inter"/>
</dbReference>
<comment type="similarity">
    <text evidence="9">In the N-terminal section; belongs to the UvrB family.</text>
</comment>
<dbReference type="PANTHER" id="PTHR47964:SF1">
    <property type="entry name" value="ATP-DEPENDENT DNA HELICASE HOMOLOG RECG, CHLOROPLASTIC"/>
    <property type="match status" value="1"/>
</dbReference>
<dbReference type="SMART" id="SM00982">
    <property type="entry name" value="TRCF"/>
    <property type="match status" value="1"/>
</dbReference>
<keyword evidence="8 9" id="KW-0234">DNA repair</keyword>
<dbReference type="SMART" id="SM00487">
    <property type="entry name" value="DEXDc"/>
    <property type="match status" value="1"/>
</dbReference>
<proteinExistence type="inferred from homology"/>
<evidence type="ECO:0000256" key="9">
    <source>
        <dbReference type="HAMAP-Rule" id="MF_00969"/>
    </source>
</evidence>
<evidence type="ECO:0000256" key="2">
    <source>
        <dbReference type="ARBA" id="ARBA00022741"/>
    </source>
</evidence>
<feature type="domain" description="Helicase C-terminal" evidence="11">
    <location>
        <begin position="750"/>
        <end position="904"/>
    </location>
</feature>
<dbReference type="Gene3D" id="2.40.10.170">
    <property type="match status" value="1"/>
</dbReference>
<keyword evidence="2 9" id="KW-0547">Nucleotide-binding</keyword>